<dbReference type="EMBL" id="JAGVWE010000005">
    <property type="protein sequence ID" value="MBS3063401.1"/>
    <property type="molecule type" value="Genomic_DNA"/>
</dbReference>
<organism evidence="6 7">
    <name type="scientific">Candidatus Iainarchaeum sp</name>
    <dbReference type="NCBI Taxonomy" id="3101447"/>
    <lineage>
        <taxon>Archaea</taxon>
        <taxon>Candidatus Iainarchaeota</taxon>
        <taxon>Candidatus Iainarchaeia</taxon>
        <taxon>Candidatus Iainarchaeales</taxon>
        <taxon>Candidatus Iainarchaeaceae</taxon>
        <taxon>Candidatus Iainarchaeum</taxon>
    </lineage>
</organism>
<sequence length="374" mass="40136">MAYAEFRLPTQTVFGRGCFKQLGEQVTRFNPRRVLVVTGRKAMQRTGKLFDAVQQLRKFHPVVFEGVEENPSIETVDECAHLARECKADLVIGLGGGSPLDVAKAAAILATHTGSVLDYLDGRRPLKRSGLPFIAVPTTAGTGSEATKAAVITDRCARVKKVLKSDWMFPSVALVDPLLTVSCPKFVTAAAGFDAFTHALEGYVCLKATKLTDAINERAMELVWDNLSRAWRRPRDFVAREAVMLGANLAGMTIASTGVGACHAVAHSIGGKFNVSHGETNALLLPHVVDYNLGAARKKYAVVAELVGGKHANDLPRLIGRATKKTGLRAHLSELGVAQTDLAAIARDSFRGSMAVNPRKATRAGIVRMLKGAL</sequence>
<dbReference type="InterPro" id="IPR056798">
    <property type="entry name" value="ADH_Fe_C"/>
</dbReference>
<dbReference type="InterPro" id="IPR001670">
    <property type="entry name" value="ADH_Fe/GldA"/>
</dbReference>
<evidence type="ECO:0000259" key="4">
    <source>
        <dbReference type="Pfam" id="PF00465"/>
    </source>
</evidence>
<keyword evidence="2" id="KW-0560">Oxidoreductase</keyword>
<evidence type="ECO:0000313" key="6">
    <source>
        <dbReference type="EMBL" id="MBS3063401.1"/>
    </source>
</evidence>
<comment type="caution">
    <text evidence="6">The sequence shown here is derived from an EMBL/GenBank/DDBJ whole genome shotgun (WGS) entry which is preliminary data.</text>
</comment>
<dbReference type="PANTHER" id="PTHR11496:SF102">
    <property type="entry name" value="ALCOHOL DEHYDROGENASE 4"/>
    <property type="match status" value="1"/>
</dbReference>
<comment type="similarity">
    <text evidence="1">Belongs to the iron-containing alcohol dehydrogenase family.</text>
</comment>
<keyword evidence="3" id="KW-0520">NAD</keyword>
<dbReference type="FunFam" id="3.40.50.1970:FF:000003">
    <property type="entry name" value="Alcohol dehydrogenase, iron-containing"/>
    <property type="match status" value="1"/>
</dbReference>
<reference evidence="6" key="2">
    <citation type="submission" date="2021-05" db="EMBL/GenBank/DDBJ databases">
        <title>Protein family content uncovers lineage relationships and bacterial pathway maintenance mechanisms in DPANN archaea.</title>
        <authorList>
            <person name="Castelle C.J."/>
            <person name="Meheust R."/>
            <person name="Jaffe A.L."/>
            <person name="Seitz K."/>
            <person name="Gong X."/>
            <person name="Baker B.J."/>
            <person name="Banfield J.F."/>
        </authorList>
    </citation>
    <scope>NUCLEOTIDE SEQUENCE</scope>
    <source>
        <strain evidence="6">RIFCSPLOWO2_01_FULL_58_19</strain>
    </source>
</reference>
<evidence type="ECO:0000259" key="5">
    <source>
        <dbReference type="Pfam" id="PF25137"/>
    </source>
</evidence>
<dbReference type="GO" id="GO:0004022">
    <property type="term" value="F:alcohol dehydrogenase (NAD+) activity"/>
    <property type="evidence" value="ECO:0007669"/>
    <property type="project" value="TreeGrafter"/>
</dbReference>
<dbReference type="InterPro" id="IPR039697">
    <property type="entry name" value="Alcohol_dehydrogenase_Fe"/>
</dbReference>
<dbReference type="Gene3D" id="1.20.1090.10">
    <property type="entry name" value="Dehydroquinate synthase-like - alpha domain"/>
    <property type="match status" value="1"/>
</dbReference>
<accession>A0A8T4L911</accession>
<dbReference type="Gene3D" id="3.40.50.1970">
    <property type="match status" value="1"/>
</dbReference>
<dbReference type="GO" id="GO:0046872">
    <property type="term" value="F:metal ion binding"/>
    <property type="evidence" value="ECO:0007669"/>
    <property type="project" value="InterPro"/>
</dbReference>
<dbReference type="Pfam" id="PF25137">
    <property type="entry name" value="ADH_Fe_C"/>
    <property type="match status" value="1"/>
</dbReference>
<dbReference type="PANTHER" id="PTHR11496">
    <property type="entry name" value="ALCOHOL DEHYDROGENASE"/>
    <property type="match status" value="1"/>
</dbReference>
<proteinExistence type="inferred from homology"/>
<dbReference type="InterPro" id="IPR018211">
    <property type="entry name" value="ADH_Fe_CS"/>
</dbReference>
<dbReference type="CDD" id="cd08551">
    <property type="entry name" value="Fe-ADH"/>
    <property type="match status" value="1"/>
</dbReference>
<gene>
    <name evidence="6" type="ORF">J4203_06020</name>
</gene>
<evidence type="ECO:0000256" key="3">
    <source>
        <dbReference type="ARBA" id="ARBA00023027"/>
    </source>
</evidence>
<protein>
    <submittedName>
        <fullName evidence="6">Iron-containing alcohol dehydrogenase</fullName>
    </submittedName>
</protein>
<name>A0A8T4L911_9ARCH</name>
<dbReference type="SUPFAM" id="SSF56796">
    <property type="entry name" value="Dehydroquinate synthase-like"/>
    <property type="match status" value="1"/>
</dbReference>
<evidence type="ECO:0000313" key="7">
    <source>
        <dbReference type="Proteomes" id="UP000678237"/>
    </source>
</evidence>
<feature type="domain" description="Alcohol dehydrogenase iron-type/glycerol dehydrogenase GldA" evidence="4">
    <location>
        <begin position="9"/>
        <end position="177"/>
    </location>
</feature>
<dbReference type="Proteomes" id="UP000678237">
    <property type="component" value="Unassembled WGS sequence"/>
</dbReference>
<feature type="domain" description="Fe-containing alcohol dehydrogenase-like C-terminal" evidence="5">
    <location>
        <begin position="188"/>
        <end position="373"/>
    </location>
</feature>
<evidence type="ECO:0000256" key="2">
    <source>
        <dbReference type="ARBA" id="ARBA00023002"/>
    </source>
</evidence>
<dbReference type="AlphaFoldDB" id="A0A8T4L911"/>
<dbReference type="PROSITE" id="PS00060">
    <property type="entry name" value="ADH_IRON_2"/>
    <property type="match status" value="1"/>
</dbReference>
<dbReference type="Pfam" id="PF00465">
    <property type="entry name" value="Fe-ADH"/>
    <property type="match status" value="1"/>
</dbReference>
<reference evidence="6" key="1">
    <citation type="submission" date="2021-03" db="EMBL/GenBank/DDBJ databases">
        <authorList>
            <person name="Jaffe A."/>
        </authorList>
    </citation>
    <scope>NUCLEOTIDE SEQUENCE</scope>
    <source>
        <strain evidence="6">RIFCSPLOWO2_01_FULL_58_19</strain>
    </source>
</reference>
<evidence type="ECO:0000256" key="1">
    <source>
        <dbReference type="ARBA" id="ARBA00007358"/>
    </source>
</evidence>